<gene>
    <name evidence="1" type="ORF">METZ01_LOCUS487681</name>
</gene>
<feature type="non-terminal residue" evidence="1">
    <location>
        <position position="51"/>
    </location>
</feature>
<reference evidence="1" key="1">
    <citation type="submission" date="2018-05" db="EMBL/GenBank/DDBJ databases">
        <authorList>
            <person name="Lanie J.A."/>
            <person name="Ng W.-L."/>
            <person name="Kazmierczak K.M."/>
            <person name="Andrzejewski T.M."/>
            <person name="Davidsen T.M."/>
            <person name="Wayne K.J."/>
            <person name="Tettelin H."/>
            <person name="Glass J.I."/>
            <person name="Rusch D."/>
            <person name="Podicherti R."/>
            <person name="Tsui H.-C.T."/>
            <person name="Winkler M.E."/>
        </authorList>
    </citation>
    <scope>NUCLEOTIDE SEQUENCE</scope>
</reference>
<protein>
    <submittedName>
        <fullName evidence="1">Uncharacterized protein</fullName>
    </submittedName>
</protein>
<accession>A0A383CR32</accession>
<sequence length="51" mass="5734">MTAIPDQCDLKRQPGPGVTERVVWHKTQCEHHGIGPHRVLNLFPISIYGTV</sequence>
<evidence type="ECO:0000313" key="1">
    <source>
        <dbReference type="EMBL" id="SVE34827.1"/>
    </source>
</evidence>
<name>A0A383CR32_9ZZZZ</name>
<organism evidence="1">
    <name type="scientific">marine metagenome</name>
    <dbReference type="NCBI Taxonomy" id="408172"/>
    <lineage>
        <taxon>unclassified sequences</taxon>
        <taxon>metagenomes</taxon>
        <taxon>ecological metagenomes</taxon>
    </lineage>
</organism>
<dbReference type="EMBL" id="UINC01211081">
    <property type="protein sequence ID" value="SVE34827.1"/>
    <property type="molecule type" value="Genomic_DNA"/>
</dbReference>
<dbReference type="AlphaFoldDB" id="A0A383CR32"/>
<proteinExistence type="predicted"/>